<proteinExistence type="predicted"/>
<dbReference type="GO" id="GO:0004803">
    <property type="term" value="F:transposase activity"/>
    <property type="evidence" value="ECO:0007669"/>
    <property type="project" value="InterPro"/>
</dbReference>
<feature type="domain" description="Transposase IS110-like N-terminal" evidence="1">
    <location>
        <begin position="25"/>
        <end position="181"/>
    </location>
</feature>
<dbReference type="GO" id="GO:0003677">
    <property type="term" value="F:DNA binding"/>
    <property type="evidence" value="ECO:0007669"/>
    <property type="project" value="InterPro"/>
</dbReference>
<dbReference type="GO" id="GO:0006313">
    <property type="term" value="P:DNA transposition"/>
    <property type="evidence" value="ECO:0007669"/>
    <property type="project" value="InterPro"/>
</dbReference>
<evidence type="ECO:0000259" key="2">
    <source>
        <dbReference type="Pfam" id="PF02371"/>
    </source>
</evidence>
<comment type="caution">
    <text evidence="3">The sequence shown here is derived from an EMBL/GenBank/DDBJ whole genome shotgun (WGS) entry which is preliminary data.</text>
</comment>
<evidence type="ECO:0000313" key="4">
    <source>
        <dbReference type="Proteomes" id="UP000321089"/>
    </source>
</evidence>
<gene>
    <name evidence="3" type="ORF">CBU02nite_17940</name>
</gene>
<dbReference type="EMBL" id="BKBC01000020">
    <property type="protein sequence ID" value="GEQ21288.1"/>
    <property type="molecule type" value="Genomic_DNA"/>
</dbReference>
<dbReference type="Pfam" id="PF02371">
    <property type="entry name" value="Transposase_20"/>
    <property type="match status" value="1"/>
</dbReference>
<reference evidence="3 4" key="1">
    <citation type="submission" date="2019-07" db="EMBL/GenBank/DDBJ databases">
        <title>Whole genome shotgun sequence of Clostridium butyricum NBRC 3858.</title>
        <authorList>
            <person name="Hosoyama A."/>
            <person name="Uohara A."/>
            <person name="Ohji S."/>
            <person name="Ichikawa N."/>
        </authorList>
    </citation>
    <scope>NUCLEOTIDE SEQUENCE [LARGE SCALE GENOMIC DNA]</scope>
    <source>
        <strain evidence="3 4">NBRC 3858</strain>
    </source>
</reference>
<dbReference type="RefSeq" id="WP_241393742.1">
    <property type="nucleotide sequence ID" value="NZ_BKBC01000020.1"/>
</dbReference>
<sequence length="441" mass="49547">MPVLILFLMKGGDTMNNALTTTLFIGIDVSSRTNYVFALDFFGTKLLSFQVKNNLPGSEQIISKVCSCLKENNLTHLTIAMESTSFYSWHLANTLSSHEALLWFKPKVYCINPKVIAAYKKSFVDIDKTDPKDAFVIADFARVGKITTSPWNGAEYIAIQRLTRCRLHLMENISREKSYILSNIFLKFSELAVLDKNETPFSNTFGVTSEAVLTDYMSVEDVANTSIEDLISFLVEKSKNRFSNPEATAKILQRAARDSYRLDKALYDPLNATIAASLNCIKALEKEVKSLDKAIEKAVKGFGNHQYQCLMSIPGIGPVFAAGIIAELGDITKFNNQACVAKYAGLTWRKKQSGNFTADNTFLTKTGNKYLRYYLLEASASVIRHIDEYSAYYQKKSDEALVHKHKRALALTSRKLVRLIFALLRNNQLYTSNEVVEKATI</sequence>
<dbReference type="PANTHER" id="PTHR33055">
    <property type="entry name" value="TRANSPOSASE FOR INSERTION SEQUENCE ELEMENT IS1111A"/>
    <property type="match status" value="1"/>
</dbReference>
<dbReference type="InterPro" id="IPR002525">
    <property type="entry name" value="Transp_IS110-like_N"/>
</dbReference>
<organism evidence="3 4">
    <name type="scientific">Clostridium butyricum</name>
    <dbReference type="NCBI Taxonomy" id="1492"/>
    <lineage>
        <taxon>Bacteria</taxon>
        <taxon>Bacillati</taxon>
        <taxon>Bacillota</taxon>
        <taxon>Clostridia</taxon>
        <taxon>Eubacteriales</taxon>
        <taxon>Clostridiaceae</taxon>
        <taxon>Clostridium</taxon>
    </lineage>
</organism>
<dbReference type="Pfam" id="PF01548">
    <property type="entry name" value="DEDD_Tnp_IS110"/>
    <property type="match status" value="1"/>
</dbReference>
<dbReference type="PANTHER" id="PTHR33055:SF13">
    <property type="entry name" value="TRANSPOSASE"/>
    <property type="match status" value="1"/>
</dbReference>
<dbReference type="InterPro" id="IPR003346">
    <property type="entry name" value="Transposase_20"/>
</dbReference>
<dbReference type="InterPro" id="IPR047650">
    <property type="entry name" value="Transpos_IS110"/>
</dbReference>
<protein>
    <submittedName>
        <fullName evidence="3">IS110 family transposase ISDha12</fullName>
    </submittedName>
</protein>
<evidence type="ECO:0000313" key="3">
    <source>
        <dbReference type="EMBL" id="GEQ21288.1"/>
    </source>
</evidence>
<accession>A0A512TMQ7</accession>
<name>A0A512TMQ7_CLOBU</name>
<dbReference type="Proteomes" id="UP000321089">
    <property type="component" value="Unassembled WGS sequence"/>
</dbReference>
<evidence type="ECO:0000259" key="1">
    <source>
        <dbReference type="Pfam" id="PF01548"/>
    </source>
</evidence>
<feature type="domain" description="Transposase IS116/IS110/IS902 C-terminal" evidence="2">
    <location>
        <begin position="308"/>
        <end position="394"/>
    </location>
</feature>
<dbReference type="NCBIfam" id="NF033542">
    <property type="entry name" value="transpos_IS110"/>
    <property type="match status" value="1"/>
</dbReference>
<dbReference type="AlphaFoldDB" id="A0A512TMQ7"/>